<dbReference type="AlphaFoldDB" id="A0A2N1M7E0"/>
<dbReference type="Proteomes" id="UP000233469">
    <property type="component" value="Unassembled WGS sequence"/>
</dbReference>
<dbReference type="VEuPathDB" id="FungiDB:RhiirFUN_005826"/>
<evidence type="ECO:0000313" key="2">
    <source>
        <dbReference type="Proteomes" id="UP000233469"/>
    </source>
</evidence>
<protein>
    <submittedName>
        <fullName evidence="1">Uncharacterized protein</fullName>
    </submittedName>
</protein>
<evidence type="ECO:0000313" key="1">
    <source>
        <dbReference type="EMBL" id="PKK57543.1"/>
    </source>
</evidence>
<reference evidence="1 2" key="1">
    <citation type="submission" date="2016-04" db="EMBL/GenBank/DDBJ databases">
        <title>Genome analyses suggest a sexual origin of heterokaryosis in a supposedly ancient asexual fungus.</title>
        <authorList>
            <person name="Ropars J."/>
            <person name="Sedzielewska K."/>
            <person name="Noel J."/>
            <person name="Charron P."/>
            <person name="Farinelli L."/>
            <person name="Marton T."/>
            <person name="Kruger M."/>
            <person name="Pelin A."/>
            <person name="Brachmann A."/>
            <person name="Corradi N."/>
        </authorList>
    </citation>
    <scope>NUCLEOTIDE SEQUENCE [LARGE SCALE GENOMIC DNA]</scope>
    <source>
        <strain evidence="1 2">C2</strain>
    </source>
</reference>
<accession>A0A2N1M7E0</accession>
<name>A0A2N1M7E0_9GLOM</name>
<dbReference type="EMBL" id="LLXL01004297">
    <property type="protein sequence ID" value="PKK57543.1"/>
    <property type="molecule type" value="Genomic_DNA"/>
</dbReference>
<organism evidence="1 2">
    <name type="scientific">Rhizophagus irregularis</name>
    <dbReference type="NCBI Taxonomy" id="588596"/>
    <lineage>
        <taxon>Eukaryota</taxon>
        <taxon>Fungi</taxon>
        <taxon>Fungi incertae sedis</taxon>
        <taxon>Mucoromycota</taxon>
        <taxon>Glomeromycotina</taxon>
        <taxon>Glomeromycetes</taxon>
        <taxon>Glomerales</taxon>
        <taxon>Glomeraceae</taxon>
        <taxon>Rhizophagus</taxon>
    </lineage>
</organism>
<dbReference type="VEuPathDB" id="FungiDB:RhiirA1_475953"/>
<proteinExistence type="predicted"/>
<comment type="caution">
    <text evidence="1">The sequence shown here is derived from an EMBL/GenBank/DDBJ whole genome shotgun (WGS) entry which is preliminary data.</text>
</comment>
<sequence>MLVDAYYCIAYWRYLREFAIYYKRYTTLIYANDKHKIPIGELIATSTGIRNKLTLAPLDGEISACDHDFNKLSLTPSVSLFVDIPNNITESFYQGQVYVSYKDTVFQPSCGLRHATELHTNYEKQFENQTHKPNILLLYTDGGPDHRFLNNRTSHLSLHNQNFKSALPAKDEDMKYFFEAIHDIEFEISAEDTTAQDLKKHLNIQQFLKTHCQSHQYTFQIKKCNVITCDFCKPIKLPLEVFESLHFLPDSEPSISDKDHYKEFNTIYGTQTSDKYRLSCMAQPEASDMPKENYQSVYPLCSNCKIGGRKIHTWGGWGYVNQKCKLEWPYSALNKLSQVKLVYINSI</sequence>
<reference evidence="1 2" key="2">
    <citation type="submission" date="2017-10" db="EMBL/GenBank/DDBJ databases">
        <title>Extensive intraspecific genome diversity in a model arbuscular mycorrhizal fungus.</title>
        <authorList>
            <person name="Chen E.C.H."/>
            <person name="Morin E."/>
            <person name="Baudet D."/>
            <person name="Noel J."/>
            <person name="Ndikumana S."/>
            <person name="Charron P."/>
            <person name="St-Onge C."/>
            <person name="Giorgi J."/>
            <person name="Grigoriev I.V."/>
            <person name="Roux C."/>
            <person name="Martin F.M."/>
            <person name="Corradi N."/>
        </authorList>
    </citation>
    <scope>NUCLEOTIDE SEQUENCE [LARGE SCALE GENOMIC DNA]</scope>
    <source>
        <strain evidence="1 2">C2</strain>
    </source>
</reference>
<gene>
    <name evidence="1" type="ORF">RhiirC2_825481</name>
</gene>
<dbReference type="VEuPathDB" id="FungiDB:FUN_013394"/>